<comment type="caution">
    <text evidence="3">The sequence shown here is derived from an EMBL/GenBank/DDBJ whole genome shotgun (WGS) entry which is preliminary data.</text>
</comment>
<dbReference type="Pfam" id="PF04422">
    <property type="entry name" value="FrhB_FdhB_N"/>
    <property type="match status" value="1"/>
</dbReference>
<dbReference type="Pfam" id="PF04432">
    <property type="entry name" value="FrhB_FdhB_C"/>
    <property type="match status" value="1"/>
</dbReference>
<keyword evidence="4" id="KW-1185">Reference proteome</keyword>
<evidence type="ECO:0000259" key="1">
    <source>
        <dbReference type="Pfam" id="PF04422"/>
    </source>
</evidence>
<sequence length="477" mass="53799">MSNANDYQALNDTVISNGYCVGCGACAVPEESPFTMNLNDYGQYEAVLASDRVFARASVDIEKVCPFGSGAPSEDQIGKDLFDESCDYDSQVGYYQGTYAGYVAEGAFRDRGSSGGMGTWILNELLDQGYVDHVINVRPGAEGREDGSMLFAYTVSRSTGETQAGGKSRYYPVELSEVLREVRETPGRYAIVGLPCFIKSVRLLQRQDPVLAERIRYCAGLVCGHLKSTRYADSLAWQMGIEPSRLETIDFRVKNPSAPANRYSTSAGSADRQEVVPTNELFGTDWGAGAFKYKACDFCDDVFAETADIVVGDAWLPGYVEDSKGTNIIVTRHPDIQALVDNARQEQRLELDDISVAQAIQSQDAGLRHRRISIAYRLYREQREGRWVPPKRISPSKHLKPRYEQKRQRLRVRLRDLSHHAFIGALKDRDLDTYLKAMRPVYREYKKHSHSWMTRYLWRIKGAVKRCLRLVPGFQRL</sequence>
<feature type="domain" description="Coenzyme F420 hydrogenase/dehydrogenase beta subunit C-terminal" evidence="2">
    <location>
        <begin position="188"/>
        <end position="355"/>
    </location>
</feature>
<dbReference type="RefSeq" id="WP_379885443.1">
    <property type="nucleotide sequence ID" value="NZ_JBHSDI010000004.1"/>
</dbReference>
<gene>
    <name evidence="3" type="ORF">ACFOZ5_03440</name>
</gene>
<dbReference type="Proteomes" id="UP001595798">
    <property type="component" value="Unassembled WGS sequence"/>
</dbReference>
<reference evidence="4" key="1">
    <citation type="journal article" date="2019" name="Int. J. Syst. Evol. Microbiol.">
        <title>The Global Catalogue of Microorganisms (GCM) 10K type strain sequencing project: providing services to taxonomists for standard genome sequencing and annotation.</title>
        <authorList>
            <consortium name="The Broad Institute Genomics Platform"/>
            <consortium name="The Broad Institute Genome Sequencing Center for Infectious Disease"/>
            <person name="Wu L."/>
            <person name="Ma J."/>
        </authorList>
    </citation>
    <scope>NUCLEOTIDE SEQUENCE [LARGE SCALE GENOMIC DNA]</scope>
    <source>
        <strain evidence="4">CECT 7297</strain>
    </source>
</reference>
<protein>
    <submittedName>
        <fullName evidence="3">Coenzyme F420 hydrogenase/dehydrogenase, beta subunit C-terminal domain</fullName>
    </submittedName>
</protein>
<organism evidence="3 4">
    <name type="scientific">Marinobacter lacisalsi</name>
    <dbReference type="NCBI Taxonomy" id="475979"/>
    <lineage>
        <taxon>Bacteria</taxon>
        <taxon>Pseudomonadati</taxon>
        <taxon>Pseudomonadota</taxon>
        <taxon>Gammaproteobacteria</taxon>
        <taxon>Pseudomonadales</taxon>
        <taxon>Marinobacteraceae</taxon>
        <taxon>Marinobacter</taxon>
    </lineage>
</organism>
<dbReference type="PANTHER" id="PTHR31332:SF0">
    <property type="entry name" value="7-HYDROXYMETHYL CHLOROPHYLL A REDUCTASE, CHLOROPLASTIC"/>
    <property type="match status" value="1"/>
</dbReference>
<evidence type="ECO:0000313" key="4">
    <source>
        <dbReference type="Proteomes" id="UP001595798"/>
    </source>
</evidence>
<dbReference type="PANTHER" id="PTHR31332">
    <property type="entry name" value="7-HYDROXYMETHYL CHLOROPHYLL A REDUCTASE, CHLOROPLASTIC"/>
    <property type="match status" value="1"/>
</dbReference>
<evidence type="ECO:0000313" key="3">
    <source>
        <dbReference type="EMBL" id="MFC4258083.1"/>
    </source>
</evidence>
<dbReference type="InterPro" id="IPR007525">
    <property type="entry name" value="FrhB_FdhB_C"/>
</dbReference>
<evidence type="ECO:0000259" key="2">
    <source>
        <dbReference type="Pfam" id="PF04432"/>
    </source>
</evidence>
<proteinExistence type="predicted"/>
<dbReference type="InterPro" id="IPR007516">
    <property type="entry name" value="Co_F420_Hydgase/DH_bsu_N"/>
</dbReference>
<dbReference type="EMBL" id="JBHSDI010000004">
    <property type="protein sequence ID" value="MFC4258083.1"/>
    <property type="molecule type" value="Genomic_DNA"/>
</dbReference>
<accession>A0ABV8QEQ4</accession>
<dbReference type="InterPro" id="IPR045220">
    <property type="entry name" value="FRHB/FDHB/HCAR-like"/>
</dbReference>
<feature type="domain" description="Coenzyme F420 hydrogenase/dehydrogenase beta subunit N-terminal" evidence="1">
    <location>
        <begin position="98"/>
        <end position="179"/>
    </location>
</feature>
<name>A0ABV8QEQ4_9GAMM</name>